<accession>C6HAE4</accession>
<dbReference type="Proteomes" id="UP000002624">
    <property type="component" value="Unassembled WGS sequence"/>
</dbReference>
<feature type="compositionally biased region" description="Polar residues" evidence="1">
    <location>
        <begin position="99"/>
        <end position="110"/>
    </location>
</feature>
<name>C6HAE4_AJECH</name>
<organism evidence="2 3">
    <name type="scientific">Ajellomyces capsulatus (strain H143)</name>
    <name type="common">Darling's disease fungus</name>
    <name type="synonym">Histoplasma capsulatum</name>
    <dbReference type="NCBI Taxonomy" id="544712"/>
    <lineage>
        <taxon>Eukaryota</taxon>
        <taxon>Fungi</taxon>
        <taxon>Dikarya</taxon>
        <taxon>Ascomycota</taxon>
        <taxon>Pezizomycotina</taxon>
        <taxon>Eurotiomycetes</taxon>
        <taxon>Eurotiomycetidae</taxon>
        <taxon>Onygenales</taxon>
        <taxon>Ajellomycetaceae</taxon>
        <taxon>Histoplasma</taxon>
    </lineage>
</organism>
<dbReference type="OrthoDB" id="10358657at2759"/>
<evidence type="ECO:0000313" key="2">
    <source>
        <dbReference type="EMBL" id="EER43277.1"/>
    </source>
</evidence>
<dbReference type="EMBL" id="GG692421">
    <property type="protein sequence ID" value="EER43277.1"/>
    <property type="molecule type" value="Genomic_DNA"/>
</dbReference>
<protein>
    <submittedName>
        <fullName evidence="2">Uncharacterized protein</fullName>
    </submittedName>
</protein>
<evidence type="ECO:0000313" key="3">
    <source>
        <dbReference type="Proteomes" id="UP000002624"/>
    </source>
</evidence>
<feature type="region of interest" description="Disordered" evidence="1">
    <location>
        <begin position="42"/>
        <end position="110"/>
    </location>
</feature>
<dbReference type="VEuPathDB" id="FungiDB:HCDG_03175"/>
<feature type="compositionally biased region" description="Basic and acidic residues" evidence="1">
    <location>
        <begin position="45"/>
        <end position="56"/>
    </location>
</feature>
<evidence type="ECO:0000256" key="1">
    <source>
        <dbReference type="SAM" id="MobiDB-lite"/>
    </source>
</evidence>
<sequence length="401" mass="44638">MYLSTCADTGDQKPECIIQNHMQKHSCILVVHASTSALGIQANSETRKGAKNERPRPMGVLDNADNSELAGNNGKSIPATPRTETKWGYSHGPKGQTEDLLTSSPNETQSSRSKGVIFFISKLSITVVIRARVMLRNGSVVEPRGRFKKTHEAAICVSARGSQEKERAPSEQASRCSTGRKRIFIEFHSKNTKEEIKSERVKTMVPNESPAVNTSKTVAANSRMAIAFSISLLLLILLWLKRMDLAVVRASGHRKGSCEIEQSEGRSPWPPRSTRRLNVTRFYSKTGEQRGASKVTTPVSVEIGASGHSQSWMMMPRYTRCGDFKWHITINEKAGANDCGAPFSKDLGERALCSASFEVVNLHQDTIPTHTSSTFLRFFFRFWIVLVSRILFEEYNSPQLD</sequence>
<feature type="compositionally biased region" description="Polar residues" evidence="1">
    <location>
        <begin position="64"/>
        <end position="75"/>
    </location>
</feature>
<dbReference type="HOGENOM" id="CLU_686897_0_0_1"/>
<dbReference type="OMA" id="HITINEK"/>
<proteinExistence type="predicted"/>
<dbReference type="AlphaFoldDB" id="C6HAE4"/>
<reference evidence="3" key="1">
    <citation type="submission" date="2009-05" db="EMBL/GenBank/DDBJ databases">
        <title>The genome sequence of Ajellomyces capsulatus strain H143.</title>
        <authorList>
            <person name="Champion M."/>
            <person name="Cuomo C.A."/>
            <person name="Ma L.-J."/>
            <person name="Henn M.R."/>
            <person name="Sil A."/>
            <person name="Goldman B."/>
            <person name="Young S.K."/>
            <person name="Kodira C.D."/>
            <person name="Zeng Q."/>
            <person name="Koehrsen M."/>
            <person name="Alvarado L."/>
            <person name="Berlin A.M."/>
            <person name="Borenstein D."/>
            <person name="Chen Z."/>
            <person name="Engels R."/>
            <person name="Freedman E."/>
            <person name="Gellesch M."/>
            <person name="Goldberg J."/>
            <person name="Griggs A."/>
            <person name="Gujja S."/>
            <person name="Heiman D.I."/>
            <person name="Hepburn T.A."/>
            <person name="Howarth C."/>
            <person name="Jen D."/>
            <person name="Larson L."/>
            <person name="Lewis B."/>
            <person name="Mehta T."/>
            <person name="Park D."/>
            <person name="Pearson M."/>
            <person name="Roberts A."/>
            <person name="Saif S."/>
            <person name="Shea T.D."/>
            <person name="Shenoy N."/>
            <person name="Sisk P."/>
            <person name="Stolte C."/>
            <person name="Sykes S."/>
            <person name="Walk T."/>
            <person name="White J."/>
            <person name="Yandava C."/>
            <person name="Klein B."/>
            <person name="McEwen J.G."/>
            <person name="Puccia R."/>
            <person name="Goldman G.H."/>
            <person name="Felipe M.S."/>
            <person name="Nino-Vega G."/>
            <person name="San-Blas G."/>
            <person name="Taylor J.W."/>
            <person name="Mendoza L."/>
            <person name="Galagan J.E."/>
            <person name="Nusbaum C."/>
            <person name="Birren B.W."/>
        </authorList>
    </citation>
    <scope>NUCLEOTIDE SEQUENCE [LARGE SCALE GENOMIC DNA]</scope>
    <source>
        <strain evidence="3">H143</strain>
    </source>
</reference>
<gene>
    <name evidence="2" type="ORF">HCDG_03175</name>
</gene>